<gene>
    <name evidence="11" type="ORF">ALEPTO_LOCUS4752</name>
</gene>
<keyword evidence="4 6" id="KW-1133">Transmembrane helix</keyword>
<dbReference type="AlphaFoldDB" id="A0A9N9FD84"/>
<dbReference type="PANTHER" id="PTHR43968">
    <property type="match status" value="1"/>
</dbReference>
<evidence type="ECO:0000256" key="5">
    <source>
        <dbReference type="ARBA" id="ARBA00023136"/>
    </source>
</evidence>
<dbReference type="InterPro" id="IPR010987">
    <property type="entry name" value="Glutathione-S-Trfase_C-like"/>
</dbReference>
<keyword evidence="5 6" id="KW-0472">Membrane</keyword>
<dbReference type="SUPFAM" id="SSF47616">
    <property type="entry name" value="GST C-terminal domain-like"/>
    <property type="match status" value="1"/>
</dbReference>
<dbReference type="EMBL" id="CAJVPS010001164">
    <property type="protein sequence ID" value="CAG8527037.1"/>
    <property type="molecule type" value="Genomic_DNA"/>
</dbReference>
<dbReference type="PROSITE" id="PS50845">
    <property type="entry name" value="RETICULON"/>
    <property type="match status" value="1"/>
</dbReference>
<dbReference type="Gene3D" id="3.40.30.10">
    <property type="entry name" value="Glutaredoxin"/>
    <property type="match status" value="1"/>
</dbReference>
<dbReference type="Gene3D" id="1.20.1050.10">
    <property type="match status" value="1"/>
</dbReference>
<feature type="transmembrane region" description="Helical" evidence="6">
    <location>
        <begin position="243"/>
        <end position="271"/>
    </location>
</feature>
<proteinExistence type="predicted"/>
<evidence type="ECO:0000259" key="8">
    <source>
        <dbReference type="PROSITE" id="PS50404"/>
    </source>
</evidence>
<evidence type="ECO:0000259" key="9">
    <source>
        <dbReference type="PROSITE" id="PS50405"/>
    </source>
</evidence>
<dbReference type="InterPro" id="IPR036249">
    <property type="entry name" value="Thioredoxin-like_sf"/>
</dbReference>
<evidence type="ECO:0000313" key="11">
    <source>
        <dbReference type="EMBL" id="CAG8527037.1"/>
    </source>
</evidence>
<evidence type="ECO:0000256" key="6">
    <source>
        <dbReference type="RuleBase" id="RU363132"/>
    </source>
</evidence>
<dbReference type="InterPro" id="IPR036282">
    <property type="entry name" value="Glutathione-S-Trfase_C_sf"/>
</dbReference>
<dbReference type="SUPFAM" id="SSF52833">
    <property type="entry name" value="Thioredoxin-like"/>
    <property type="match status" value="1"/>
</dbReference>
<accession>A0A9N9FD84</accession>
<feature type="region of interest" description="Disordered" evidence="7">
    <location>
        <begin position="1"/>
        <end position="108"/>
    </location>
</feature>
<keyword evidence="2 6" id="KW-0812">Transmembrane</keyword>
<reference evidence="11" key="1">
    <citation type="submission" date="2021-06" db="EMBL/GenBank/DDBJ databases">
        <authorList>
            <person name="Kallberg Y."/>
            <person name="Tangrot J."/>
            <person name="Rosling A."/>
        </authorList>
    </citation>
    <scope>NUCLEOTIDE SEQUENCE</scope>
    <source>
        <strain evidence="11">FL130A</strain>
    </source>
</reference>
<dbReference type="InterPro" id="IPR040079">
    <property type="entry name" value="Glutathione_S-Trfase"/>
</dbReference>
<dbReference type="InterPro" id="IPR003388">
    <property type="entry name" value="Reticulon"/>
</dbReference>
<evidence type="ECO:0000259" key="10">
    <source>
        <dbReference type="PROSITE" id="PS50845"/>
    </source>
</evidence>
<comment type="caution">
    <text evidence="11">The sequence shown here is derived from an EMBL/GenBank/DDBJ whole genome shotgun (WGS) entry which is preliminary data.</text>
</comment>
<evidence type="ECO:0000256" key="3">
    <source>
        <dbReference type="ARBA" id="ARBA00022824"/>
    </source>
</evidence>
<organism evidence="11 12">
    <name type="scientific">Ambispora leptoticha</name>
    <dbReference type="NCBI Taxonomy" id="144679"/>
    <lineage>
        <taxon>Eukaryota</taxon>
        <taxon>Fungi</taxon>
        <taxon>Fungi incertae sedis</taxon>
        <taxon>Mucoromycota</taxon>
        <taxon>Glomeromycotina</taxon>
        <taxon>Glomeromycetes</taxon>
        <taxon>Archaeosporales</taxon>
        <taxon>Ambisporaceae</taxon>
        <taxon>Ambispora</taxon>
    </lineage>
</organism>
<feature type="transmembrane region" description="Helical" evidence="6">
    <location>
        <begin position="156"/>
        <end position="177"/>
    </location>
</feature>
<name>A0A9N9FD84_9GLOM</name>
<dbReference type="InterPro" id="IPR050983">
    <property type="entry name" value="GST_Omega/HSP26"/>
</dbReference>
<dbReference type="Pfam" id="PF02453">
    <property type="entry name" value="Reticulon"/>
    <property type="match status" value="1"/>
</dbReference>
<feature type="compositionally biased region" description="Basic and acidic residues" evidence="7">
    <location>
        <begin position="1"/>
        <end position="17"/>
    </location>
</feature>
<evidence type="ECO:0000256" key="1">
    <source>
        <dbReference type="ARBA" id="ARBA00004477"/>
    </source>
</evidence>
<feature type="domain" description="GST N-terminal" evidence="8">
    <location>
        <begin position="329"/>
        <end position="407"/>
    </location>
</feature>
<dbReference type="SFLD" id="SFLDG00358">
    <property type="entry name" value="Main_(cytGST)"/>
    <property type="match status" value="1"/>
</dbReference>
<dbReference type="OrthoDB" id="567788at2759"/>
<dbReference type="Pfam" id="PF13417">
    <property type="entry name" value="GST_N_3"/>
    <property type="match status" value="1"/>
</dbReference>
<dbReference type="PANTHER" id="PTHR43968:SF6">
    <property type="entry name" value="GLUTATHIONE S-TRANSFERASE OMEGA"/>
    <property type="match status" value="1"/>
</dbReference>
<evidence type="ECO:0000256" key="7">
    <source>
        <dbReference type="SAM" id="MobiDB-lite"/>
    </source>
</evidence>
<dbReference type="Proteomes" id="UP000789508">
    <property type="component" value="Unassembled WGS sequence"/>
</dbReference>
<evidence type="ECO:0000256" key="2">
    <source>
        <dbReference type="ARBA" id="ARBA00022692"/>
    </source>
</evidence>
<dbReference type="SFLD" id="SFLDS00019">
    <property type="entry name" value="Glutathione_Transferase_(cytos"/>
    <property type="match status" value="1"/>
</dbReference>
<dbReference type="PROSITE" id="PS50404">
    <property type="entry name" value="GST_NTER"/>
    <property type="match status" value="1"/>
</dbReference>
<evidence type="ECO:0000256" key="4">
    <source>
        <dbReference type="ARBA" id="ARBA00022989"/>
    </source>
</evidence>
<feature type="domain" description="GST C-terminal" evidence="9">
    <location>
        <begin position="413"/>
        <end position="542"/>
    </location>
</feature>
<keyword evidence="3 6" id="KW-0256">Endoplasmic reticulum</keyword>
<feature type="compositionally biased region" description="Basic and acidic residues" evidence="7">
    <location>
        <begin position="61"/>
        <end position="83"/>
    </location>
</feature>
<comment type="subcellular location">
    <subcellularLocation>
        <location evidence="1 6">Endoplasmic reticulum membrane</location>
        <topology evidence="1 6">Multi-pass membrane protein</topology>
    </subcellularLocation>
</comment>
<keyword evidence="12" id="KW-1185">Reference proteome</keyword>
<evidence type="ECO:0000313" key="12">
    <source>
        <dbReference type="Proteomes" id="UP000789508"/>
    </source>
</evidence>
<feature type="compositionally biased region" description="Basic and acidic residues" evidence="7">
    <location>
        <begin position="34"/>
        <end position="49"/>
    </location>
</feature>
<protein>
    <recommendedName>
        <fullName evidence="6">Reticulon-like protein</fullName>
    </recommendedName>
</protein>
<dbReference type="CDD" id="cd00570">
    <property type="entry name" value="GST_N_family"/>
    <property type="match status" value="1"/>
</dbReference>
<dbReference type="PROSITE" id="PS50405">
    <property type="entry name" value="GST_CTER"/>
    <property type="match status" value="1"/>
</dbReference>
<feature type="compositionally biased region" description="Polar residues" evidence="7">
    <location>
        <begin position="18"/>
        <end position="33"/>
    </location>
</feature>
<dbReference type="GO" id="GO:0005789">
    <property type="term" value="C:endoplasmic reticulum membrane"/>
    <property type="evidence" value="ECO:0007669"/>
    <property type="project" value="UniProtKB-SubCell"/>
</dbReference>
<feature type="domain" description="Reticulon" evidence="10">
    <location>
        <begin position="125"/>
        <end position="326"/>
    </location>
</feature>
<sequence length="551" mass="62927">MHGLNSKEEMENSEDNKVNSPQDAERTYQNGSAKTHENAENQFEKVYDEEKSEQEPAAQQERIESVPDGKTNKDAKPEKKAEPAPRVNPNDNRTGRGISRETTDENKTYSFERIQNTLNSMNSRAQYLVEWENTVHSGTALGAILTFLIFTAYYSLFNTFCFLAIVLIGADWAYVFLTKQFKTLFNQDAVNPHDKFIQHPPHISRELVREYTDLWVDILNFLLAEGTKIVFVQDPYRSIKYVVLFYLTWTVACWFSFRFLLGTAAVLAFAVPKLYKQNKELVDKYLDDGYAVVRQNVDKGTEYVTPYLGKMKNLAANGIGQGAKIKPPQPITLYYATVCPFAQRTRIALKEVNFAHEHVEIDLQNKPAWYKDINASEKVPVIKYGDTILSESLVLVDFIAELAQETPNFLPKDPVQRAQARIFTEFFGNKFMSVYWPLIKNQDDEKIPELTEKLLAVINDYLVKQSPSGPYFLGDAFSTADLNSAPFAARLNIALEVGIIRGNIKIPTGEGYDRYHQWVKAITSRKSVKETLPMATELVTAYNRYRNKSDQ</sequence>
<dbReference type="InterPro" id="IPR004045">
    <property type="entry name" value="Glutathione_S-Trfase_N"/>
</dbReference>
<feature type="compositionally biased region" description="Basic and acidic residues" evidence="7">
    <location>
        <begin position="98"/>
        <end position="107"/>
    </location>
</feature>